<proteinExistence type="predicted"/>
<keyword evidence="1" id="KW-0732">Signal</keyword>
<dbReference type="Proteomes" id="UP000249633">
    <property type="component" value="Unassembled WGS sequence"/>
</dbReference>
<dbReference type="NCBIfam" id="TIGR02595">
    <property type="entry name" value="PEP_CTERM"/>
    <property type="match status" value="1"/>
</dbReference>
<dbReference type="EMBL" id="QFOD01000026">
    <property type="protein sequence ID" value="PZP27883.1"/>
    <property type="molecule type" value="Genomic_DNA"/>
</dbReference>
<feature type="signal peptide" evidence="1">
    <location>
        <begin position="1"/>
        <end position="32"/>
    </location>
</feature>
<comment type="caution">
    <text evidence="3">The sequence shown here is derived from an EMBL/GenBank/DDBJ whole genome shotgun (WGS) entry which is preliminary data.</text>
</comment>
<dbReference type="AlphaFoldDB" id="A0A2W5DC05"/>
<sequence length="229" mass="24525">MIEDPEMTTLMNKALLGLTLSAAAVLPSTAVADSFYESPADFAMALLGQYSYQDFSGAYTQNGTSWTWGDVTFSCSPVMWCGSGSPYFSGGPIDHFNFVQGHFVYFANPDVATFTFAQPIRSFGIQVFGNGQVSGPDGLIPSPMTVTYADGTHDFFPGYVTNWNISQPLFAGIVFDKPVTSVQIEGAVEGNGLFLANLAYTVAAPVPEPSSLLLLGSGLGLVALRRRRR</sequence>
<reference evidence="3 4" key="1">
    <citation type="submission" date="2017-08" db="EMBL/GenBank/DDBJ databases">
        <title>Infants hospitalized years apart are colonized by the same room-sourced microbial strains.</title>
        <authorList>
            <person name="Brooks B."/>
            <person name="Olm M.R."/>
            <person name="Firek B.A."/>
            <person name="Baker R."/>
            <person name="Thomas B.C."/>
            <person name="Morowitz M.J."/>
            <person name="Banfield J.F."/>
        </authorList>
    </citation>
    <scope>NUCLEOTIDE SEQUENCE [LARGE SCALE GENOMIC DNA]</scope>
    <source>
        <strain evidence="3">S2_012_000_R2_81</strain>
    </source>
</reference>
<evidence type="ECO:0000256" key="1">
    <source>
        <dbReference type="SAM" id="SignalP"/>
    </source>
</evidence>
<name>A0A2W5DC05_9BURK</name>
<feature type="chain" id="PRO_5016081916" description="Ice-binding protein C-terminal domain-containing protein" evidence="1">
    <location>
        <begin position="33"/>
        <end position="229"/>
    </location>
</feature>
<dbReference type="InterPro" id="IPR013424">
    <property type="entry name" value="Ice-binding_C"/>
</dbReference>
<protein>
    <recommendedName>
        <fullName evidence="2">Ice-binding protein C-terminal domain-containing protein</fullName>
    </recommendedName>
</protein>
<dbReference type="Pfam" id="PF07589">
    <property type="entry name" value="PEP-CTERM"/>
    <property type="match status" value="1"/>
</dbReference>
<gene>
    <name evidence="3" type="ORF">DI603_20520</name>
</gene>
<evidence type="ECO:0000313" key="3">
    <source>
        <dbReference type="EMBL" id="PZP27883.1"/>
    </source>
</evidence>
<feature type="domain" description="Ice-binding protein C-terminal" evidence="2">
    <location>
        <begin position="205"/>
        <end position="227"/>
    </location>
</feature>
<evidence type="ECO:0000259" key="2">
    <source>
        <dbReference type="Pfam" id="PF07589"/>
    </source>
</evidence>
<evidence type="ECO:0000313" key="4">
    <source>
        <dbReference type="Proteomes" id="UP000249633"/>
    </source>
</evidence>
<organism evidence="3 4">
    <name type="scientific">Roseateles depolymerans</name>
    <dbReference type="NCBI Taxonomy" id="76731"/>
    <lineage>
        <taxon>Bacteria</taxon>
        <taxon>Pseudomonadati</taxon>
        <taxon>Pseudomonadota</taxon>
        <taxon>Betaproteobacteria</taxon>
        <taxon>Burkholderiales</taxon>
        <taxon>Sphaerotilaceae</taxon>
        <taxon>Roseateles</taxon>
    </lineage>
</organism>
<accession>A0A2W5DC05</accession>